<dbReference type="KEGG" id="dsa:Desal_0070"/>
<evidence type="ECO:0000259" key="4">
    <source>
        <dbReference type="Pfam" id="PF25954"/>
    </source>
</evidence>
<sequence>MRNKLLFLIMAMMLLPGCKEEIKVEQPVRPVRVMKITDDSAPELRKFPGKVKATREATLAFRVPGQIEQFSVKEGDFVQKGQVIATLDQRDFEAAVADLEAKLIGARSVMKEAKLNYERNAKLLESDTVAQSAFDSAQSTFESSRATVNSLIQELRRAKLNLQYTRLEAPFSGTIAVKSVENHEFVQAKESIVQLEDTSALDVVVDVPENIWVRGFINTDSSNFKGIAKFETYPDRDFKLDIKEFQTKANAETQTYEVTLKMENPNGLSIHPGMTAEVVASMPENKDASSVSVPISAVVGYPDQDKFVWVYEKGAVKKRSVEVGRIVNDSFEIHEGVNPGEQVVVSGAHYLRDGQEVKILKGRIGGRG</sequence>
<name>C6BV04_MARSD</name>
<dbReference type="Gene3D" id="2.40.50.100">
    <property type="match status" value="1"/>
</dbReference>
<dbReference type="InterPro" id="IPR006143">
    <property type="entry name" value="RND_pump_MFP"/>
</dbReference>
<evidence type="ECO:0000259" key="5">
    <source>
        <dbReference type="Pfam" id="PF25989"/>
    </source>
</evidence>
<feature type="domain" description="Multidrug resistance protein MdtA-like barrel-sandwich hybrid" evidence="3">
    <location>
        <begin position="56"/>
        <end position="189"/>
    </location>
</feature>
<dbReference type="Pfam" id="PF25876">
    <property type="entry name" value="HH_MFP_RND"/>
    <property type="match status" value="1"/>
</dbReference>
<evidence type="ECO:0000259" key="2">
    <source>
        <dbReference type="Pfam" id="PF25876"/>
    </source>
</evidence>
<feature type="domain" description="YknX-like C-terminal permuted SH3-like" evidence="5">
    <location>
        <begin position="291"/>
        <end position="359"/>
    </location>
</feature>
<evidence type="ECO:0000256" key="1">
    <source>
        <dbReference type="ARBA" id="ARBA00009477"/>
    </source>
</evidence>
<accession>C6BV04</accession>
<dbReference type="Pfam" id="PF25917">
    <property type="entry name" value="BSH_RND"/>
    <property type="match status" value="1"/>
</dbReference>
<dbReference type="NCBIfam" id="TIGR01730">
    <property type="entry name" value="RND_mfp"/>
    <property type="match status" value="1"/>
</dbReference>
<feature type="domain" description="Multidrug resistance protein MdtA-like alpha-helical hairpin" evidence="2">
    <location>
        <begin position="97"/>
        <end position="165"/>
    </location>
</feature>
<dbReference type="PANTHER" id="PTHR30469:SF20">
    <property type="entry name" value="EFFLUX RND TRANSPORTER PERIPLASMIC ADAPTOR SUBUNIT"/>
    <property type="match status" value="1"/>
</dbReference>
<dbReference type="PANTHER" id="PTHR30469">
    <property type="entry name" value="MULTIDRUG RESISTANCE PROTEIN MDTA"/>
    <property type="match status" value="1"/>
</dbReference>
<keyword evidence="7" id="KW-1185">Reference proteome</keyword>
<reference evidence="6 7" key="1">
    <citation type="submission" date="2009-06" db="EMBL/GenBank/DDBJ databases">
        <title>Complete sequence of Desulfovibrio salexigens DSM 2638.</title>
        <authorList>
            <consortium name="US DOE Joint Genome Institute"/>
            <person name="Lucas S."/>
            <person name="Copeland A."/>
            <person name="Lapidus A."/>
            <person name="Glavina del Rio T."/>
            <person name="Tice H."/>
            <person name="Bruce D."/>
            <person name="Goodwin L."/>
            <person name="Pitluck S."/>
            <person name="Munk A.C."/>
            <person name="Brettin T."/>
            <person name="Detter J.C."/>
            <person name="Han C."/>
            <person name="Tapia R."/>
            <person name="Larimer F."/>
            <person name="Land M."/>
            <person name="Hauser L."/>
            <person name="Kyrpides N."/>
            <person name="Anderson I."/>
            <person name="Wall J.D."/>
            <person name="Arkin A.P."/>
            <person name="Dehal P."/>
            <person name="Chivian D."/>
            <person name="Giles B."/>
            <person name="Hazen T.C."/>
        </authorList>
    </citation>
    <scope>NUCLEOTIDE SEQUENCE [LARGE SCALE GENOMIC DNA]</scope>
    <source>
        <strain evidence="7">ATCC 14822 / DSM 2638 / NCIMB 8403 / VKM B-1763</strain>
    </source>
</reference>
<feature type="domain" description="CusB-like beta-barrel" evidence="4">
    <location>
        <begin position="228"/>
        <end position="279"/>
    </location>
</feature>
<organism evidence="6 7">
    <name type="scientific">Maridesulfovibrio salexigens (strain ATCC 14822 / DSM 2638 / NCIMB 8403 / VKM B-1763)</name>
    <name type="common">Desulfovibrio salexigens</name>
    <dbReference type="NCBI Taxonomy" id="526222"/>
    <lineage>
        <taxon>Bacteria</taxon>
        <taxon>Pseudomonadati</taxon>
        <taxon>Thermodesulfobacteriota</taxon>
        <taxon>Desulfovibrionia</taxon>
        <taxon>Desulfovibrionales</taxon>
        <taxon>Desulfovibrionaceae</taxon>
        <taxon>Maridesulfovibrio</taxon>
    </lineage>
</organism>
<dbReference type="EMBL" id="CP001649">
    <property type="protein sequence ID" value="ACS78141.1"/>
    <property type="molecule type" value="Genomic_DNA"/>
</dbReference>
<dbReference type="InterPro" id="IPR058625">
    <property type="entry name" value="MdtA-like_BSH"/>
</dbReference>
<dbReference type="GO" id="GO:0015562">
    <property type="term" value="F:efflux transmembrane transporter activity"/>
    <property type="evidence" value="ECO:0007669"/>
    <property type="project" value="TreeGrafter"/>
</dbReference>
<proteinExistence type="inferred from homology"/>
<dbReference type="Pfam" id="PF25954">
    <property type="entry name" value="Beta-barrel_RND_2"/>
    <property type="match status" value="1"/>
</dbReference>
<dbReference type="Gene3D" id="1.10.287.470">
    <property type="entry name" value="Helix hairpin bin"/>
    <property type="match status" value="1"/>
</dbReference>
<comment type="similarity">
    <text evidence="1">Belongs to the membrane fusion protein (MFP) (TC 8.A.1) family.</text>
</comment>
<dbReference type="RefSeq" id="WP_012765667.1">
    <property type="nucleotide sequence ID" value="NC_012881.1"/>
</dbReference>
<dbReference type="Gene3D" id="2.40.30.170">
    <property type="match status" value="1"/>
</dbReference>
<dbReference type="GO" id="GO:1990281">
    <property type="term" value="C:efflux pump complex"/>
    <property type="evidence" value="ECO:0007669"/>
    <property type="project" value="TreeGrafter"/>
</dbReference>
<dbReference type="InterPro" id="IPR058637">
    <property type="entry name" value="YknX-like_C"/>
</dbReference>
<protein>
    <submittedName>
        <fullName evidence="6">Efflux transporter, RND family, MFP subunit</fullName>
    </submittedName>
</protein>
<dbReference type="OrthoDB" id="5508703at2"/>
<dbReference type="SUPFAM" id="SSF111369">
    <property type="entry name" value="HlyD-like secretion proteins"/>
    <property type="match status" value="1"/>
</dbReference>
<dbReference type="eggNOG" id="COG0845">
    <property type="taxonomic scope" value="Bacteria"/>
</dbReference>
<dbReference type="Gene3D" id="2.40.420.20">
    <property type="match status" value="1"/>
</dbReference>
<dbReference type="Proteomes" id="UP000002601">
    <property type="component" value="Chromosome"/>
</dbReference>
<dbReference type="InterPro" id="IPR058624">
    <property type="entry name" value="MdtA-like_HH"/>
</dbReference>
<dbReference type="AlphaFoldDB" id="C6BV04"/>
<evidence type="ECO:0000259" key="3">
    <source>
        <dbReference type="Pfam" id="PF25917"/>
    </source>
</evidence>
<dbReference type="Pfam" id="PF25989">
    <property type="entry name" value="YknX_C"/>
    <property type="match status" value="1"/>
</dbReference>
<dbReference type="HOGENOM" id="CLU_018816_1_0_7"/>
<evidence type="ECO:0000313" key="7">
    <source>
        <dbReference type="Proteomes" id="UP000002601"/>
    </source>
</evidence>
<dbReference type="STRING" id="526222.Desal_0070"/>
<gene>
    <name evidence="6" type="ordered locus">Desal_0070</name>
</gene>
<dbReference type="InterPro" id="IPR058792">
    <property type="entry name" value="Beta-barrel_RND_2"/>
</dbReference>
<evidence type="ECO:0000313" key="6">
    <source>
        <dbReference type="EMBL" id="ACS78141.1"/>
    </source>
</evidence>